<accession>A0ABT5N1F1</accession>
<reference evidence="1 2" key="1">
    <citation type="submission" date="2023-02" db="EMBL/GenBank/DDBJ databases">
        <title>Bacterial whole genomic sequence of Curvibacter sp. HBC61.</title>
        <authorList>
            <person name="Le V."/>
            <person name="Ko S.-R."/>
            <person name="Ahn C.-Y."/>
            <person name="Oh H.-M."/>
        </authorList>
    </citation>
    <scope>NUCLEOTIDE SEQUENCE [LARGE SCALE GENOMIC DNA]</scope>
    <source>
        <strain evidence="1 2">HBC61</strain>
    </source>
</reference>
<dbReference type="Pfam" id="PF12787">
    <property type="entry name" value="EcsC"/>
    <property type="match status" value="1"/>
</dbReference>
<evidence type="ECO:0000313" key="1">
    <source>
        <dbReference type="EMBL" id="MDD0840136.1"/>
    </source>
</evidence>
<evidence type="ECO:0000313" key="2">
    <source>
        <dbReference type="Proteomes" id="UP001528673"/>
    </source>
</evidence>
<name>A0ABT5N1F1_9BURK</name>
<dbReference type="RefSeq" id="WP_273952889.1">
    <property type="nucleotide sequence ID" value="NZ_JAQSIP010000008.1"/>
</dbReference>
<dbReference type="PANTHER" id="PTHR41260">
    <property type="entry name" value="PROTEIN ECSC"/>
    <property type="match status" value="1"/>
</dbReference>
<proteinExistence type="predicted"/>
<dbReference type="InterPro" id="IPR024787">
    <property type="entry name" value="EcsC"/>
</dbReference>
<gene>
    <name evidence="1" type="ORF">PSQ40_16240</name>
</gene>
<dbReference type="EMBL" id="JAQSIP010000008">
    <property type="protein sequence ID" value="MDD0840136.1"/>
    <property type="molecule type" value="Genomic_DNA"/>
</dbReference>
<organism evidence="1 2">
    <name type="scientific">Curvibacter cyanobacteriorum</name>
    <dbReference type="NCBI Taxonomy" id="3026422"/>
    <lineage>
        <taxon>Bacteria</taxon>
        <taxon>Pseudomonadati</taxon>
        <taxon>Pseudomonadota</taxon>
        <taxon>Betaproteobacteria</taxon>
        <taxon>Burkholderiales</taxon>
        <taxon>Comamonadaceae</taxon>
        <taxon>Curvibacter</taxon>
    </lineage>
</organism>
<dbReference type="Proteomes" id="UP001528673">
    <property type="component" value="Unassembled WGS sequence"/>
</dbReference>
<sequence>MPSPQTPWSESDLQRLQQAVARLEAPSLTLKITQVLGSPIEKALARLPSSARAGLQQATRLALEKAVDVAFSSLGEAGPTPPAPAQAPAATATAFWRWRPSTSQRQSASEWGHKVAVGVSGAVGGWLGPVSTLAELPASTLLILRAIADVARSEGADLRDPAVKAECLAVFALGSPSPSDDATESAYYAARAATALLVREAGVALGQLAAQQAAQQVGGSLATRALSRVLEAAASRFGVVITEKVAAQSVPVLGAVTGAALNTLFMSHFQAVARGHFVVQQLEARYGSEAVQQRYESLRRAPPTR</sequence>
<comment type="caution">
    <text evidence="1">The sequence shown here is derived from an EMBL/GenBank/DDBJ whole genome shotgun (WGS) entry which is preliminary data.</text>
</comment>
<protein>
    <submittedName>
        <fullName evidence="1">EcsC family protein</fullName>
    </submittedName>
</protein>
<keyword evidence="2" id="KW-1185">Reference proteome</keyword>
<dbReference type="PANTHER" id="PTHR41260:SF1">
    <property type="entry name" value="PROTEIN ECSC"/>
    <property type="match status" value="1"/>
</dbReference>